<dbReference type="EMBL" id="JAPCWZ010000002">
    <property type="protein sequence ID" value="KAK8877724.1"/>
    <property type="molecule type" value="Genomic_DNA"/>
</dbReference>
<name>A0ABR2JJ68_9PEZI</name>
<gene>
    <name evidence="1" type="ORF">PGQ11_002670</name>
</gene>
<dbReference type="Proteomes" id="UP001390339">
    <property type="component" value="Unassembled WGS sequence"/>
</dbReference>
<evidence type="ECO:0000313" key="1">
    <source>
        <dbReference type="EMBL" id="KAK8877724.1"/>
    </source>
</evidence>
<proteinExistence type="predicted"/>
<reference evidence="1 2" key="1">
    <citation type="journal article" date="2024" name="IMA Fungus">
        <title>Apiospora arundinis, a panoply of carbohydrate-active enzymes and secondary metabolites.</title>
        <authorList>
            <person name="Sorensen T."/>
            <person name="Petersen C."/>
            <person name="Muurmann A.T."/>
            <person name="Christiansen J.V."/>
            <person name="Brundto M.L."/>
            <person name="Overgaard C.K."/>
            <person name="Boysen A.T."/>
            <person name="Wollenberg R.D."/>
            <person name="Larsen T.O."/>
            <person name="Sorensen J.L."/>
            <person name="Nielsen K.L."/>
            <person name="Sondergaard T.E."/>
        </authorList>
    </citation>
    <scope>NUCLEOTIDE SEQUENCE [LARGE SCALE GENOMIC DNA]</scope>
    <source>
        <strain evidence="1 2">AAU 773</strain>
    </source>
</reference>
<evidence type="ECO:0000313" key="2">
    <source>
        <dbReference type="Proteomes" id="UP001390339"/>
    </source>
</evidence>
<sequence>MFLRSILSNPQLAALVQNLRLVGDSSFYDGWRFRDSLPKLSWGGTGAALDRAISLVTELPLPYAQDWVRGLREGTMDAIIAFLLTRLPNLRSFATTPNFTKEMTLQEAMFHSVLCGQDQVDWLPHFDYLDEVCADFYRTYNYGFKPNTDVLLSFFYLPTIQTLNLRLDNPAKFSWPAATAPDTTTLTSLTLRHVRESALKEILSCTKRLIKLDWQFLYSERNMSTRYEDPPLYPPLYPPVADLDLLVDALTPVRDTLKDLTIRADAIQPAQLDYEDIIEVRGSLEGLVEFNKVERLQVPLPFLAGRLIPNNRFRVSERIPKNVRMLVIGDDLRDFGDMFLDEDDWDYNEIVLNLRDWLCEGLASTPFLEQLEVGKLYDAREGGVYCELKKLLSKKRVPVKITVRGKEP</sequence>
<comment type="caution">
    <text evidence="1">The sequence shown here is derived from an EMBL/GenBank/DDBJ whole genome shotgun (WGS) entry which is preliminary data.</text>
</comment>
<accession>A0ABR2JJ68</accession>
<keyword evidence="2" id="KW-1185">Reference proteome</keyword>
<organism evidence="1 2">
    <name type="scientific">Apiospora arundinis</name>
    <dbReference type="NCBI Taxonomy" id="335852"/>
    <lineage>
        <taxon>Eukaryota</taxon>
        <taxon>Fungi</taxon>
        <taxon>Dikarya</taxon>
        <taxon>Ascomycota</taxon>
        <taxon>Pezizomycotina</taxon>
        <taxon>Sordariomycetes</taxon>
        <taxon>Xylariomycetidae</taxon>
        <taxon>Amphisphaeriales</taxon>
        <taxon>Apiosporaceae</taxon>
        <taxon>Apiospora</taxon>
    </lineage>
</organism>
<protein>
    <submittedName>
        <fullName evidence="1">Uncharacterized protein</fullName>
    </submittedName>
</protein>